<dbReference type="KEGG" id="dea:FPZ08_07200"/>
<evidence type="ECO:0000313" key="3">
    <source>
        <dbReference type="Proteomes" id="UP000315364"/>
    </source>
</evidence>
<dbReference type="OrthoDB" id="7031433at2"/>
<sequence length="80" mass="8391">MSRRDNGGHAFPPALVKHPHSGTITGASGMTRREWLAGLAMQAMLTGAFSKNNPLEAADLTSICAGAYRFADAMIAEGSK</sequence>
<evidence type="ECO:0000256" key="1">
    <source>
        <dbReference type="SAM" id="MobiDB-lite"/>
    </source>
</evidence>
<evidence type="ECO:0000313" key="2">
    <source>
        <dbReference type="EMBL" id="QDZ10556.1"/>
    </source>
</evidence>
<dbReference type="Proteomes" id="UP000315364">
    <property type="component" value="Chromosome"/>
</dbReference>
<dbReference type="RefSeq" id="WP_146289343.1">
    <property type="nucleotide sequence ID" value="NZ_CP042304.1"/>
</dbReference>
<gene>
    <name evidence="2" type="ORF">FPZ08_07200</name>
</gene>
<feature type="region of interest" description="Disordered" evidence="1">
    <location>
        <begin position="1"/>
        <end position="27"/>
    </location>
</feature>
<keyword evidence="3" id="KW-1185">Reference proteome</keyword>
<reference evidence="2 3" key="1">
    <citation type="submission" date="2019-07" db="EMBL/GenBank/DDBJ databases">
        <title>Full genome sequence of Devosia sp. Gsoil 520.</title>
        <authorList>
            <person name="Im W.-T."/>
        </authorList>
    </citation>
    <scope>NUCLEOTIDE SEQUENCE [LARGE SCALE GENOMIC DNA]</scope>
    <source>
        <strain evidence="2 3">Gsoil 520</strain>
    </source>
</reference>
<dbReference type="AlphaFoldDB" id="A0A5B8LR40"/>
<dbReference type="EMBL" id="CP042304">
    <property type="protein sequence ID" value="QDZ10556.1"/>
    <property type="molecule type" value="Genomic_DNA"/>
</dbReference>
<accession>A0A5B8LR40</accession>
<protein>
    <submittedName>
        <fullName evidence="2">Uncharacterized protein</fullName>
    </submittedName>
</protein>
<organism evidence="2 3">
    <name type="scientific">Devosia ginsengisoli</name>
    <dbReference type="NCBI Taxonomy" id="400770"/>
    <lineage>
        <taxon>Bacteria</taxon>
        <taxon>Pseudomonadati</taxon>
        <taxon>Pseudomonadota</taxon>
        <taxon>Alphaproteobacteria</taxon>
        <taxon>Hyphomicrobiales</taxon>
        <taxon>Devosiaceae</taxon>
        <taxon>Devosia</taxon>
    </lineage>
</organism>
<proteinExistence type="predicted"/>
<name>A0A5B8LR40_9HYPH</name>